<evidence type="ECO:0000313" key="1">
    <source>
        <dbReference type="EMBL" id="CAG7825659.1"/>
    </source>
</evidence>
<name>A0A8J2PJZ4_9HEXA</name>
<comment type="caution">
    <text evidence="1">The sequence shown here is derived from an EMBL/GenBank/DDBJ whole genome shotgun (WGS) entry which is preliminary data.</text>
</comment>
<organism evidence="1 2">
    <name type="scientific">Allacma fusca</name>
    <dbReference type="NCBI Taxonomy" id="39272"/>
    <lineage>
        <taxon>Eukaryota</taxon>
        <taxon>Metazoa</taxon>
        <taxon>Ecdysozoa</taxon>
        <taxon>Arthropoda</taxon>
        <taxon>Hexapoda</taxon>
        <taxon>Collembola</taxon>
        <taxon>Symphypleona</taxon>
        <taxon>Sminthuridae</taxon>
        <taxon>Allacma</taxon>
    </lineage>
</organism>
<protein>
    <submittedName>
        <fullName evidence="1">Uncharacterized protein</fullName>
    </submittedName>
</protein>
<dbReference type="AlphaFoldDB" id="A0A8J2PJZ4"/>
<reference evidence="1" key="1">
    <citation type="submission" date="2021-06" db="EMBL/GenBank/DDBJ databases">
        <authorList>
            <person name="Hodson N. C."/>
            <person name="Mongue J. A."/>
            <person name="Jaron S. K."/>
        </authorList>
    </citation>
    <scope>NUCLEOTIDE SEQUENCE</scope>
</reference>
<accession>A0A8J2PJZ4</accession>
<evidence type="ECO:0000313" key="2">
    <source>
        <dbReference type="Proteomes" id="UP000708208"/>
    </source>
</evidence>
<sequence>MPSQYFPHKSAEIRVFASYMRAVPAQVSYLKVEFSRWLEVPGVGIIQLVFDIANIEVYVITLCTEDNSVGRVGI</sequence>
<keyword evidence="2" id="KW-1185">Reference proteome</keyword>
<gene>
    <name evidence="1" type="ORF">AFUS01_LOCUS35760</name>
</gene>
<dbReference type="Proteomes" id="UP000708208">
    <property type="component" value="Unassembled WGS sequence"/>
</dbReference>
<dbReference type="EMBL" id="CAJVCH010537124">
    <property type="protein sequence ID" value="CAG7825659.1"/>
    <property type="molecule type" value="Genomic_DNA"/>
</dbReference>
<proteinExistence type="predicted"/>